<dbReference type="Proteomes" id="UP001645859">
    <property type="component" value="Unassembled WGS sequence"/>
</dbReference>
<evidence type="ECO:0000259" key="2">
    <source>
        <dbReference type="PROSITE" id="PS50937"/>
    </source>
</evidence>
<evidence type="ECO:0000313" key="3">
    <source>
        <dbReference type="EMBL" id="MBL3679286.1"/>
    </source>
</evidence>
<dbReference type="CDD" id="cd00592">
    <property type="entry name" value="HTH_MerR-like"/>
    <property type="match status" value="1"/>
</dbReference>
<dbReference type="InterPro" id="IPR047057">
    <property type="entry name" value="MerR_fam"/>
</dbReference>
<dbReference type="RefSeq" id="WP_202344567.1">
    <property type="nucleotide sequence ID" value="NZ_BAAAPI010000015.1"/>
</dbReference>
<dbReference type="InterPro" id="IPR009061">
    <property type="entry name" value="DNA-bd_dom_put_sf"/>
</dbReference>
<dbReference type="SMART" id="SM00422">
    <property type="entry name" value="HTH_MERR"/>
    <property type="match status" value="1"/>
</dbReference>
<dbReference type="SUPFAM" id="SSF46955">
    <property type="entry name" value="Putative DNA-binding domain"/>
    <property type="match status" value="1"/>
</dbReference>
<feature type="domain" description="HTH merR-type" evidence="2">
    <location>
        <begin position="2"/>
        <end position="71"/>
    </location>
</feature>
<comment type="caution">
    <text evidence="3">The sequence shown here is derived from an EMBL/GenBank/DDBJ whole genome shotgun (WGS) entry which is preliminary data.</text>
</comment>
<protein>
    <submittedName>
        <fullName evidence="3">MerR family transcriptional regulator</fullName>
    </submittedName>
</protein>
<gene>
    <name evidence="3" type="ORF">D3230_08235</name>
</gene>
<reference evidence="3 4" key="1">
    <citation type="submission" date="2018-09" db="EMBL/GenBank/DDBJ databases">
        <title>Comparative genomics of Leucobacter spp.</title>
        <authorList>
            <person name="Reis A.C."/>
            <person name="Kolvenbach B.A."/>
            <person name="Corvini P.F.X."/>
            <person name="Nunes O.C."/>
        </authorList>
    </citation>
    <scope>NUCLEOTIDE SEQUENCE [LARGE SCALE GENOMIC DNA]</scope>
    <source>
        <strain evidence="3 4">TAN 31504</strain>
    </source>
</reference>
<dbReference type="PANTHER" id="PTHR30204:SF93">
    <property type="entry name" value="HTH MERR-TYPE DOMAIN-CONTAINING PROTEIN"/>
    <property type="match status" value="1"/>
</dbReference>
<dbReference type="Gene3D" id="1.10.1660.10">
    <property type="match status" value="1"/>
</dbReference>
<proteinExistence type="predicted"/>
<dbReference type="EMBL" id="QYAC01000004">
    <property type="protein sequence ID" value="MBL3679286.1"/>
    <property type="molecule type" value="Genomic_DNA"/>
</dbReference>
<evidence type="ECO:0000256" key="1">
    <source>
        <dbReference type="ARBA" id="ARBA00023125"/>
    </source>
</evidence>
<accession>A0ABS1SFG0</accession>
<evidence type="ECO:0000313" key="4">
    <source>
        <dbReference type="Proteomes" id="UP001645859"/>
    </source>
</evidence>
<name>A0ABS1SFG0_9MICO</name>
<keyword evidence="1" id="KW-0238">DNA-binding</keyword>
<sequence length="244" mass="25994">MAWSTRQLADLTGVTLRTIRHWHDVGLLPEPERLSNGYKQYTAQHLVLALRIARLASLGFRLDQVAPMLASAEQSAPLLRDVRAELDERIAALTRLRADLDGLIEAGAAPDLSPEAVLALDALGADPGARNVAILLARMLPKGDMPGFARTMQNAPRELTAVNEELLALPPHASEATVGELADRGAAAIAAFLADQGTALPQLSAGLDGGAGPGLDAMAALLREHLNPAQLRVMTQIMRQFTDE</sequence>
<dbReference type="Pfam" id="PF13411">
    <property type="entry name" value="MerR_1"/>
    <property type="match status" value="1"/>
</dbReference>
<keyword evidence="4" id="KW-1185">Reference proteome</keyword>
<dbReference type="PANTHER" id="PTHR30204">
    <property type="entry name" value="REDOX-CYCLING DRUG-SENSING TRANSCRIPTIONAL ACTIVATOR SOXR"/>
    <property type="match status" value="1"/>
</dbReference>
<dbReference type="InterPro" id="IPR000551">
    <property type="entry name" value="MerR-type_HTH_dom"/>
</dbReference>
<dbReference type="PROSITE" id="PS50937">
    <property type="entry name" value="HTH_MERR_2"/>
    <property type="match status" value="1"/>
</dbReference>
<organism evidence="3 4">
    <name type="scientific">Leucobacter chromiireducens subsp. solipictus</name>
    <dbReference type="NCBI Taxonomy" id="398235"/>
    <lineage>
        <taxon>Bacteria</taxon>
        <taxon>Bacillati</taxon>
        <taxon>Actinomycetota</taxon>
        <taxon>Actinomycetes</taxon>
        <taxon>Micrococcales</taxon>
        <taxon>Microbacteriaceae</taxon>
        <taxon>Leucobacter</taxon>
    </lineage>
</organism>